<dbReference type="GO" id="GO:0009086">
    <property type="term" value="P:methionine biosynthetic process"/>
    <property type="evidence" value="ECO:0007669"/>
    <property type="project" value="TreeGrafter"/>
</dbReference>
<comment type="cofactor">
    <cofactor evidence="1 8">
        <name>FAD</name>
        <dbReference type="ChEBI" id="CHEBI:57692"/>
    </cofactor>
</comment>
<evidence type="ECO:0000256" key="6">
    <source>
        <dbReference type="ARBA" id="ARBA00023002"/>
    </source>
</evidence>
<dbReference type="UniPathway" id="UPA00193"/>
<dbReference type="GO" id="GO:0071949">
    <property type="term" value="F:FAD binding"/>
    <property type="evidence" value="ECO:0007669"/>
    <property type="project" value="TreeGrafter"/>
</dbReference>
<dbReference type="Pfam" id="PF12225">
    <property type="entry name" value="DUF5981"/>
    <property type="match status" value="1"/>
</dbReference>
<evidence type="ECO:0000256" key="4">
    <source>
        <dbReference type="ARBA" id="ARBA00022630"/>
    </source>
</evidence>
<comment type="pathway">
    <text evidence="2 8">One-carbon metabolism; tetrahydrofolate interconversion.</text>
</comment>
<dbReference type="GO" id="GO:0106312">
    <property type="term" value="F:methylenetetrahydrofolate reductase (NADH) activity"/>
    <property type="evidence" value="ECO:0007669"/>
    <property type="project" value="UniProtKB-EC"/>
</dbReference>
<dbReference type="PANTHER" id="PTHR45754:SF3">
    <property type="entry name" value="METHYLENETETRAHYDROFOLATE REDUCTASE (NADPH)"/>
    <property type="match status" value="1"/>
</dbReference>
<dbReference type="OrthoDB" id="9803687at2"/>
<dbReference type="RefSeq" id="WP_078810703.1">
    <property type="nucleotide sequence ID" value="NZ_FUWM01000020.1"/>
</dbReference>
<evidence type="ECO:0000259" key="10">
    <source>
        <dbReference type="Pfam" id="PF12225"/>
    </source>
</evidence>
<evidence type="ECO:0000256" key="2">
    <source>
        <dbReference type="ARBA" id="ARBA00004777"/>
    </source>
</evidence>
<dbReference type="Gene3D" id="3.20.20.220">
    <property type="match status" value="1"/>
</dbReference>
<reference evidence="12" key="1">
    <citation type="submission" date="2017-02" db="EMBL/GenBank/DDBJ databases">
        <authorList>
            <person name="Varghese N."/>
            <person name="Submissions S."/>
        </authorList>
    </citation>
    <scope>NUCLEOTIDE SEQUENCE [LARGE SCALE GENOMIC DNA]</scope>
    <source>
        <strain evidence="12">ATCC BAA-73</strain>
    </source>
</reference>
<gene>
    <name evidence="11" type="ORF">SAMN02745118_02261</name>
</gene>
<dbReference type="SUPFAM" id="SSF51730">
    <property type="entry name" value="FAD-linked oxidoreductase"/>
    <property type="match status" value="1"/>
</dbReference>
<evidence type="ECO:0000313" key="11">
    <source>
        <dbReference type="EMBL" id="SJZ93312.1"/>
    </source>
</evidence>
<evidence type="ECO:0000256" key="3">
    <source>
        <dbReference type="ARBA" id="ARBA00006743"/>
    </source>
</evidence>
<dbReference type="STRING" id="142842.SAMN02745118_02261"/>
<evidence type="ECO:0000256" key="8">
    <source>
        <dbReference type="RuleBase" id="RU003862"/>
    </source>
</evidence>
<dbReference type="PANTHER" id="PTHR45754">
    <property type="entry name" value="METHYLENETETRAHYDROFOLATE REDUCTASE"/>
    <property type="match status" value="1"/>
</dbReference>
<dbReference type="Pfam" id="PF02219">
    <property type="entry name" value="MTHFR"/>
    <property type="match status" value="1"/>
</dbReference>
<proteinExistence type="inferred from homology"/>
<protein>
    <recommendedName>
        <fullName evidence="8">Methylenetetrahydrofolate reductase</fullName>
    </recommendedName>
</protein>
<dbReference type="Proteomes" id="UP000190625">
    <property type="component" value="Unassembled WGS sequence"/>
</dbReference>
<comment type="similarity">
    <text evidence="3 8">Belongs to the methylenetetrahydrofolate reductase family.</text>
</comment>
<dbReference type="GO" id="GO:0035999">
    <property type="term" value="P:tetrahydrofolate interconversion"/>
    <property type="evidence" value="ECO:0007669"/>
    <property type="project" value="UniProtKB-UniPathway"/>
</dbReference>
<evidence type="ECO:0000256" key="7">
    <source>
        <dbReference type="ARBA" id="ARBA00048628"/>
    </source>
</evidence>
<keyword evidence="5 8" id="KW-0274">FAD</keyword>
<evidence type="ECO:0000256" key="5">
    <source>
        <dbReference type="ARBA" id="ARBA00022827"/>
    </source>
</evidence>
<dbReference type="InterPro" id="IPR022026">
    <property type="entry name" value="DUF5981"/>
</dbReference>
<organism evidence="11 12">
    <name type="scientific">Selenihalanaerobacter shriftii</name>
    <dbReference type="NCBI Taxonomy" id="142842"/>
    <lineage>
        <taxon>Bacteria</taxon>
        <taxon>Bacillati</taxon>
        <taxon>Bacillota</taxon>
        <taxon>Clostridia</taxon>
        <taxon>Halanaerobiales</taxon>
        <taxon>Halobacteroidaceae</taxon>
        <taxon>Selenihalanaerobacter</taxon>
    </lineage>
</organism>
<evidence type="ECO:0000256" key="9">
    <source>
        <dbReference type="SAM" id="MobiDB-lite"/>
    </source>
</evidence>
<evidence type="ECO:0000313" key="12">
    <source>
        <dbReference type="Proteomes" id="UP000190625"/>
    </source>
</evidence>
<comment type="catalytic activity">
    <reaction evidence="7">
        <text>(6S)-5-methyl-5,6,7,8-tetrahydrofolate + NAD(+) = (6R)-5,10-methylene-5,6,7,8-tetrahydrofolate + NADH + H(+)</text>
        <dbReference type="Rhea" id="RHEA:19821"/>
        <dbReference type="ChEBI" id="CHEBI:15378"/>
        <dbReference type="ChEBI" id="CHEBI:15636"/>
        <dbReference type="ChEBI" id="CHEBI:18608"/>
        <dbReference type="ChEBI" id="CHEBI:57540"/>
        <dbReference type="ChEBI" id="CHEBI:57945"/>
        <dbReference type="EC" id="1.5.1.54"/>
    </reaction>
    <physiologicalReaction direction="right-to-left" evidence="7">
        <dbReference type="Rhea" id="RHEA:19823"/>
    </physiologicalReaction>
</comment>
<dbReference type="InterPro" id="IPR003171">
    <property type="entry name" value="Mehydrof_redctse-like"/>
</dbReference>
<keyword evidence="6 8" id="KW-0560">Oxidoreductase</keyword>
<feature type="domain" description="Methylene-tetrahydrofolate reductase C-terminal-like" evidence="10">
    <location>
        <begin position="395"/>
        <end position="486"/>
    </location>
</feature>
<name>A0A1T4PP51_9FIRM</name>
<keyword evidence="4 8" id="KW-0285">Flavoprotein</keyword>
<keyword evidence="12" id="KW-1185">Reference proteome</keyword>
<dbReference type="AlphaFoldDB" id="A0A1T4PP51"/>
<evidence type="ECO:0000256" key="1">
    <source>
        <dbReference type="ARBA" id="ARBA00001974"/>
    </source>
</evidence>
<dbReference type="InterPro" id="IPR029041">
    <property type="entry name" value="FAD-linked_oxidoreductase-like"/>
</dbReference>
<accession>A0A1T4PP51</accession>
<dbReference type="EMBL" id="FUWM01000020">
    <property type="protein sequence ID" value="SJZ93312.1"/>
    <property type="molecule type" value="Genomic_DNA"/>
</dbReference>
<feature type="region of interest" description="Disordered" evidence="9">
    <location>
        <begin position="505"/>
        <end position="524"/>
    </location>
</feature>
<sequence>MGQNTLKESMLKKDEFTVTWELVPGRGAREENQEFIFDGAKQAAESDKIDGITITDNPGGNPAISAEYLGMKAEEIGIPALVHFTCKDKNRNQMESFLYSLERENVNNILVMTGDYPVGGYDGRSRPVYDMDPTQVLEMVTDLNSGLEYKDAFGRSVGLKDTDFFPGAAVSPFKKLESEQMVQYYKLKKKVEAGAKFIIPQLGYDARKFHELIQFIEMNNWDIPVIGNVYVLSYGASRAMNANRIPGCVVTDKMVDKLAEEKEADDKGKHARLMRAAKMYAFMKGMGYAGVHLGGHGMGYEDVEFIIDKGEELAPNWKDYIHEFDFPMEDGFYYFQKDSETGLNTDKPASKDYRPKNDLHNRTFRVMHHAMFEPDGFLFKPMQLVCSAIDDSSLEKPFEFMERVIKTVSNDCQECGDCALFDLAYLCPMSQCPKNQRNGACGGSRDGYCEVYPNEKECIYVRAYDRLKPYGEEEQLKEYQIPPVNWDLHRTASWLNFYMGRDHSGKRMGITPPGSEKSGKSKKA</sequence>
<dbReference type="GO" id="GO:0005829">
    <property type="term" value="C:cytosol"/>
    <property type="evidence" value="ECO:0007669"/>
    <property type="project" value="TreeGrafter"/>
</dbReference>